<organism evidence="1 2">
    <name type="scientific">Kroppenstedtia guangzhouensis</name>
    <dbReference type="NCBI Taxonomy" id="1274356"/>
    <lineage>
        <taxon>Bacteria</taxon>
        <taxon>Bacillati</taxon>
        <taxon>Bacillota</taxon>
        <taxon>Bacilli</taxon>
        <taxon>Bacillales</taxon>
        <taxon>Thermoactinomycetaceae</taxon>
        <taxon>Kroppenstedtia</taxon>
    </lineage>
</organism>
<dbReference type="RefSeq" id="WP_188430188.1">
    <property type="nucleotide sequence ID" value="NZ_BMEX01000002.1"/>
</dbReference>
<sequence>MKRSILSALFISSAAVLLFRRSRQNHSIMDQMMENIQRRAPGWMRNMKLSAAITGIISRTMGRKMIRRFSR</sequence>
<evidence type="ECO:0000313" key="1">
    <source>
        <dbReference type="EMBL" id="GGA37841.1"/>
    </source>
</evidence>
<dbReference type="Proteomes" id="UP000617979">
    <property type="component" value="Unassembled WGS sequence"/>
</dbReference>
<name>A0ABQ1G6T9_9BACL</name>
<gene>
    <name evidence="1" type="ORF">GCM10007416_08460</name>
</gene>
<protein>
    <submittedName>
        <fullName evidence="1">Uncharacterized protein</fullName>
    </submittedName>
</protein>
<evidence type="ECO:0000313" key="2">
    <source>
        <dbReference type="Proteomes" id="UP000617979"/>
    </source>
</evidence>
<comment type="caution">
    <text evidence="1">The sequence shown here is derived from an EMBL/GenBank/DDBJ whole genome shotgun (WGS) entry which is preliminary data.</text>
</comment>
<reference evidence="2" key="1">
    <citation type="journal article" date="2019" name="Int. J. Syst. Evol. Microbiol.">
        <title>The Global Catalogue of Microorganisms (GCM) 10K type strain sequencing project: providing services to taxonomists for standard genome sequencing and annotation.</title>
        <authorList>
            <consortium name="The Broad Institute Genomics Platform"/>
            <consortium name="The Broad Institute Genome Sequencing Center for Infectious Disease"/>
            <person name="Wu L."/>
            <person name="Ma J."/>
        </authorList>
    </citation>
    <scope>NUCLEOTIDE SEQUENCE [LARGE SCALE GENOMIC DNA]</scope>
    <source>
        <strain evidence="2">CGMCC 1.12404</strain>
    </source>
</reference>
<dbReference type="EMBL" id="BMEX01000002">
    <property type="protein sequence ID" value="GGA37841.1"/>
    <property type="molecule type" value="Genomic_DNA"/>
</dbReference>
<proteinExistence type="predicted"/>
<accession>A0ABQ1G6T9</accession>
<keyword evidence="2" id="KW-1185">Reference proteome</keyword>